<dbReference type="HAMAP" id="MF_00479">
    <property type="entry name" value="RsxG_RnfG"/>
    <property type="match status" value="1"/>
</dbReference>
<comment type="cofactor">
    <cofactor evidence="6">
        <name>FMN</name>
        <dbReference type="ChEBI" id="CHEBI:58210"/>
    </cofactor>
</comment>
<evidence type="ECO:0000259" key="8">
    <source>
        <dbReference type="SMART" id="SM00900"/>
    </source>
</evidence>
<keyword evidence="4 6" id="KW-0288">FMN</keyword>
<evidence type="ECO:0000256" key="6">
    <source>
        <dbReference type="HAMAP-Rule" id="MF_00479"/>
    </source>
</evidence>
<evidence type="ECO:0000256" key="3">
    <source>
        <dbReference type="ARBA" id="ARBA00022630"/>
    </source>
</evidence>
<dbReference type="InterPro" id="IPR007329">
    <property type="entry name" value="FMN-bd"/>
</dbReference>
<comment type="caution">
    <text evidence="9">The sequence shown here is derived from an EMBL/GenBank/DDBJ whole genome shotgun (WGS) entry which is preliminary data.</text>
</comment>
<name>A0A7W8H713_9FIRM</name>
<protein>
    <recommendedName>
        <fullName evidence="6">Ion-translocating oxidoreductase complex subunit G</fullName>
        <ecNumber evidence="6">7.-.-.-</ecNumber>
    </recommendedName>
    <alternativeName>
        <fullName evidence="6">Rnf electron transport complex subunit G</fullName>
    </alternativeName>
</protein>
<dbReference type="SMART" id="SM00900">
    <property type="entry name" value="FMN_bind"/>
    <property type="match status" value="1"/>
</dbReference>
<reference evidence="9 10" key="1">
    <citation type="submission" date="2020-08" db="EMBL/GenBank/DDBJ databases">
        <title>Genomic Encyclopedia of Type Strains, Phase IV (KMG-IV): sequencing the most valuable type-strain genomes for metagenomic binning, comparative biology and taxonomic classification.</title>
        <authorList>
            <person name="Goeker M."/>
        </authorList>
    </citation>
    <scope>NUCLEOTIDE SEQUENCE [LARGE SCALE GENOMIC DNA]</scope>
    <source>
        <strain evidence="9 10">DSM 106146</strain>
    </source>
</reference>
<keyword evidence="6 7" id="KW-0812">Transmembrane</keyword>
<dbReference type="PIRSF" id="PIRSF006091">
    <property type="entry name" value="E_trnsport_RnfG"/>
    <property type="match status" value="1"/>
</dbReference>
<dbReference type="NCBIfam" id="TIGR01947">
    <property type="entry name" value="rnfG"/>
    <property type="match status" value="1"/>
</dbReference>
<sequence>MKVKEIIMPTLVLVIITVVTSGLLVVTNSITKEPIRQQQIAADNQSRQEVLPQADGFDDGQTIELDGTEYTYWTAQNGAGYVFSTQFKGYGGPVVVMTGITTDGAVAGVKITEQDETPGLGQKALDASFTDQYIKAIPEEEFVVTKQGASADNEIDAISGATITSNAVTNSVNQAIQLYNTLTGGGD</sequence>
<keyword evidence="1 6" id="KW-0813">Transport</keyword>
<feature type="transmembrane region" description="Helical" evidence="7">
    <location>
        <begin position="6"/>
        <end position="26"/>
    </location>
</feature>
<evidence type="ECO:0000256" key="4">
    <source>
        <dbReference type="ARBA" id="ARBA00022643"/>
    </source>
</evidence>
<organism evidence="9 10">
    <name type="scientific">Catenibacillus scindens</name>
    <dbReference type="NCBI Taxonomy" id="673271"/>
    <lineage>
        <taxon>Bacteria</taxon>
        <taxon>Bacillati</taxon>
        <taxon>Bacillota</taxon>
        <taxon>Clostridia</taxon>
        <taxon>Lachnospirales</taxon>
        <taxon>Lachnospiraceae</taxon>
        <taxon>Catenibacillus</taxon>
    </lineage>
</organism>
<keyword evidence="6 7" id="KW-0472">Membrane</keyword>
<keyword evidence="6" id="KW-1278">Translocase</keyword>
<evidence type="ECO:0000256" key="7">
    <source>
        <dbReference type="SAM" id="Phobius"/>
    </source>
</evidence>
<dbReference type="Proteomes" id="UP000543642">
    <property type="component" value="Unassembled WGS sequence"/>
</dbReference>
<evidence type="ECO:0000313" key="10">
    <source>
        <dbReference type="Proteomes" id="UP000543642"/>
    </source>
</evidence>
<dbReference type="InterPro" id="IPR010209">
    <property type="entry name" value="Ion_transpt_RnfG/RsxG"/>
</dbReference>
<feature type="modified residue" description="FMN phosphoryl threonine" evidence="6">
    <location>
        <position position="162"/>
    </location>
</feature>
<dbReference type="GO" id="GO:0005886">
    <property type="term" value="C:plasma membrane"/>
    <property type="evidence" value="ECO:0007669"/>
    <property type="project" value="UniProtKB-SubCell"/>
</dbReference>
<comment type="function">
    <text evidence="6">Part of a membrane-bound complex that couples electron transfer with translocation of ions across the membrane.</text>
</comment>
<evidence type="ECO:0000256" key="5">
    <source>
        <dbReference type="ARBA" id="ARBA00022982"/>
    </source>
</evidence>
<evidence type="ECO:0000256" key="1">
    <source>
        <dbReference type="ARBA" id="ARBA00022448"/>
    </source>
</evidence>
<dbReference type="Gene3D" id="3.90.1010.20">
    <property type="match status" value="1"/>
</dbReference>
<keyword evidence="6" id="KW-1003">Cell membrane</keyword>
<comment type="subcellular location">
    <subcellularLocation>
        <location evidence="6">Cell membrane</location>
        <topology evidence="6">Single-pass membrane protein</topology>
    </subcellularLocation>
</comment>
<keyword evidence="5 6" id="KW-0249">Electron transport</keyword>
<dbReference type="Pfam" id="PF04205">
    <property type="entry name" value="FMN_bind"/>
    <property type="match status" value="1"/>
</dbReference>
<dbReference type="RefSeq" id="WP_183770434.1">
    <property type="nucleotide sequence ID" value="NZ_JACHFW010000001.1"/>
</dbReference>
<evidence type="ECO:0000256" key="2">
    <source>
        <dbReference type="ARBA" id="ARBA00022553"/>
    </source>
</evidence>
<proteinExistence type="inferred from homology"/>
<dbReference type="GO" id="GO:0022900">
    <property type="term" value="P:electron transport chain"/>
    <property type="evidence" value="ECO:0007669"/>
    <property type="project" value="UniProtKB-UniRule"/>
</dbReference>
<comment type="subunit">
    <text evidence="6">The complex is composed of six subunits: RnfA, RnfB, RnfC, RnfD, RnfE and RnfG.</text>
</comment>
<comment type="similarity">
    <text evidence="6">Belongs to the RnfG family.</text>
</comment>
<dbReference type="EMBL" id="JACHFW010000001">
    <property type="protein sequence ID" value="MBB5263086.1"/>
    <property type="molecule type" value="Genomic_DNA"/>
</dbReference>
<dbReference type="EC" id="7.-.-.-" evidence="6"/>
<evidence type="ECO:0000313" key="9">
    <source>
        <dbReference type="EMBL" id="MBB5263086.1"/>
    </source>
</evidence>
<accession>A0A7W8H713</accession>
<keyword evidence="10" id="KW-1185">Reference proteome</keyword>
<dbReference type="AlphaFoldDB" id="A0A7W8H713"/>
<dbReference type="PANTHER" id="PTHR36118">
    <property type="entry name" value="ION-TRANSLOCATING OXIDOREDUCTASE COMPLEX SUBUNIT G"/>
    <property type="match status" value="1"/>
</dbReference>
<dbReference type="GO" id="GO:0010181">
    <property type="term" value="F:FMN binding"/>
    <property type="evidence" value="ECO:0007669"/>
    <property type="project" value="InterPro"/>
</dbReference>
<gene>
    <name evidence="6" type="primary">rnfG</name>
    <name evidence="9" type="ORF">HNP82_000180</name>
</gene>
<feature type="domain" description="FMN-binding" evidence="8">
    <location>
        <begin position="89"/>
        <end position="179"/>
    </location>
</feature>
<dbReference type="PANTHER" id="PTHR36118:SF1">
    <property type="entry name" value="ION-TRANSLOCATING OXIDOREDUCTASE COMPLEX SUBUNIT G"/>
    <property type="match status" value="1"/>
</dbReference>
<keyword evidence="2 6" id="KW-0597">Phosphoprotein</keyword>
<dbReference type="GO" id="GO:0009055">
    <property type="term" value="F:electron transfer activity"/>
    <property type="evidence" value="ECO:0007669"/>
    <property type="project" value="InterPro"/>
</dbReference>
<keyword evidence="3 6" id="KW-0285">Flavoprotein</keyword>
<keyword evidence="6 7" id="KW-1133">Transmembrane helix</keyword>